<dbReference type="GO" id="GO:0003700">
    <property type="term" value="F:DNA-binding transcription factor activity"/>
    <property type="evidence" value="ECO:0007669"/>
    <property type="project" value="InterPro"/>
</dbReference>
<keyword evidence="9" id="KW-1185">Reference proteome</keyword>
<organism evidence="8 9">
    <name type="scientific">Saponaria officinalis</name>
    <name type="common">Common soapwort</name>
    <name type="synonym">Lychnis saponaria</name>
    <dbReference type="NCBI Taxonomy" id="3572"/>
    <lineage>
        <taxon>Eukaryota</taxon>
        <taxon>Viridiplantae</taxon>
        <taxon>Streptophyta</taxon>
        <taxon>Embryophyta</taxon>
        <taxon>Tracheophyta</taxon>
        <taxon>Spermatophyta</taxon>
        <taxon>Magnoliopsida</taxon>
        <taxon>eudicotyledons</taxon>
        <taxon>Gunneridae</taxon>
        <taxon>Pentapetalae</taxon>
        <taxon>Caryophyllales</taxon>
        <taxon>Caryophyllaceae</taxon>
        <taxon>Caryophylleae</taxon>
        <taxon>Saponaria</taxon>
    </lineage>
</organism>
<keyword evidence="3" id="KW-0238">DNA-binding</keyword>
<dbReference type="SUPFAM" id="SSF118290">
    <property type="entry name" value="WRKY DNA-binding domain"/>
    <property type="match status" value="1"/>
</dbReference>
<dbReference type="SMART" id="SM00774">
    <property type="entry name" value="WRKY"/>
    <property type="match status" value="1"/>
</dbReference>
<comment type="subcellular location">
    <subcellularLocation>
        <location evidence="1">Nucleus</location>
    </subcellularLocation>
</comment>
<dbReference type="InterPro" id="IPR044810">
    <property type="entry name" value="WRKY_plant"/>
</dbReference>
<dbReference type="GO" id="GO:0005634">
    <property type="term" value="C:nucleus"/>
    <property type="evidence" value="ECO:0007669"/>
    <property type="project" value="UniProtKB-SubCell"/>
</dbReference>
<proteinExistence type="predicted"/>
<dbReference type="Gene3D" id="2.20.25.80">
    <property type="entry name" value="WRKY domain"/>
    <property type="match status" value="1"/>
</dbReference>
<gene>
    <name evidence="8" type="ORF">RND81_10G219700</name>
</gene>
<keyword evidence="4" id="KW-0804">Transcription</keyword>
<evidence type="ECO:0000313" key="9">
    <source>
        <dbReference type="Proteomes" id="UP001443914"/>
    </source>
</evidence>
<reference evidence="8" key="1">
    <citation type="submission" date="2024-03" db="EMBL/GenBank/DDBJ databases">
        <title>WGS assembly of Saponaria officinalis var. Norfolk2.</title>
        <authorList>
            <person name="Jenkins J."/>
            <person name="Shu S."/>
            <person name="Grimwood J."/>
            <person name="Barry K."/>
            <person name="Goodstein D."/>
            <person name="Schmutz J."/>
            <person name="Leebens-Mack J."/>
            <person name="Osbourn A."/>
        </authorList>
    </citation>
    <scope>NUCLEOTIDE SEQUENCE [LARGE SCALE GENOMIC DNA]</scope>
    <source>
        <strain evidence="8">JIC</strain>
    </source>
</reference>
<dbReference type="GO" id="GO:0043565">
    <property type="term" value="F:sequence-specific DNA binding"/>
    <property type="evidence" value="ECO:0007669"/>
    <property type="project" value="InterPro"/>
</dbReference>
<evidence type="ECO:0000256" key="1">
    <source>
        <dbReference type="ARBA" id="ARBA00004123"/>
    </source>
</evidence>
<evidence type="ECO:0000256" key="6">
    <source>
        <dbReference type="SAM" id="MobiDB-lite"/>
    </source>
</evidence>
<sequence>MSLIMKEIEDINHVKRVELSPSSASNSSCHDQVNKKLSEKDHEDEDLKLSPSTVSMKIKDPLVLKQDEEIESTKAKMGEVMEENQRLKKCVDQIMKNYHALQTEIYKISNNNNNNNNMAKEYYREDDMEFVSLSLGRTSSSNFNKTIINEKKYPNNKNNCGNYIDEKNEEGDKSLALTLERKFEELKSINNNIVDKKERLIMGNSRLSNNIGDKNNGNNVEDEMVQQPPIKKPRVSVRARCDTPTMNDGCQWRKYGQKIAKGNPCPRAYYRCTFTPSCPVRKQVQRCVEDMSILITTYEGAHNHPLPASATAMASTTSAATYMLTSGSSTSSNHNFHQSTTAPFNTNFHDNLNFNVPVKPPSFNHTNSSTFSHTPTHSTITLDLTSTTKESETPPNFNFSKIDSKNTILPLWSNDILNYNYQSCLNETQINIVPSNHSTSNQDHTLNFQTLFQNNNHSNQDPLPNTIAQAAKVLTSDPSFQSVLTAALSSFIGKC</sequence>
<dbReference type="EMBL" id="JBDFQZ010000010">
    <property type="protein sequence ID" value="KAK9684596.1"/>
    <property type="molecule type" value="Genomic_DNA"/>
</dbReference>
<dbReference type="PROSITE" id="PS50811">
    <property type="entry name" value="WRKY"/>
    <property type="match status" value="1"/>
</dbReference>
<evidence type="ECO:0000256" key="2">
    <source>
        <dbReference type="ARBA" id="ARBA00023015"/>
    </source>
</evidence>
<evidence type="ECO:0000259" key="7">
    <source>
        <dbReference type="PROSITE" id="PS50811"/>
    </source>
</evidence>
<accession>A0AAW1I6H8</accession>
<dbReference type="FunFam" id="2.20.25.80:FF:000002">
    <property type="entry name" value="probable WRKY transcription factor 31"/>
    <property type="match status" value="1"/>
</dbReference>
<feature type="region of interest" description="Disordered" evidence="6">
    <location>
        <begin position="19"/>
        <end position="47"/>
    </location>
</feature>
<feature type="compositionally biased region" description="Basic and acidic residues" evidence="6">
    <location>
        <begin position="32"/>
        <end position="47"/>
    </location>
</feature>
<evidence type="ECO:0000313" key="8">
    <source>
        <dbReference type="EMBL" id="KAK9684596.1"/>
    </source>
</evidence>
<dbReference type="InterPro" id="IPR003657">
    <property type="entry name" value="WRKY_dom"/>
</dbReference>
<evidence type="ECO:0000256" key="5">
    <source>
        <dbReference type="ARBA" id="ARBA00023242"/>
    </source>
</evidence>
<keyword evidence="5" id="KW-0539">Nucleus</keyword>
<dbReference type="PANTHER" id="PTHR31429:SF86">
    <property type="entry name" value="WRKY TRANSCRIPTION FACTOR 61-RELATED"/>
    <property type="match status" value="1"/>
</dbReference>
<evidence type="ECO:0000256" key="4">
    <source>
        <dbReference type="ARBA" id="ARBA00023163"/>
    </source>
</evidence>
<dbReference type="PANTHER" id="PTHR31429">
    <property type="entry name" value="WRKY TRANSCRIPTION FACTOR 36-RELATED"/>
    <property type="match status" value="1"/>
</dbReference>
<dbReference type="Proteomes" id="UP001443914">
    <property type="component" value="Unassembled WGS sequence"/>
</dbReference>
<feature type="domain" description="WRKY" evidence="7">
    <location>
        <begin position="241"/>
        <end position="307"/>
    </location>
</feature>
<feature type="compositionally biased region" description="Polar residues" evidence="6">
    <location>
        <begin position="20"/>
        <end position="31"/>
    </location>
</feature>
<comment type="caution">
    <text evidence="8">The sequence shown here is derived from an EMBL/GenBank/DDBJ whole genome shotgun (WGS) entry which is preliminary data.</text>
</comment>
<evidence type="ECO:0000256" key="3">
    <source>
        <dbReference type="ARBA" id="ARBA00023125"/>
    </source>
</evidence>
<dbReference type="AlphaFoldDB" id="A0AAW1I6H8"/>
<dbReference type="InterPro" id="IPR036576">
    <property type="entry name" value="WRKY_dom_sf"/>
</dbReference>
<dbReference type="Pfam" id="PF03106">
    <property type="entry name" value="WRKY"/>
    <property type="match status" value="1"/>
</dbReference>
<name>A0AAW1I6H8_SAPOF</name>
<keyword evidence="2" id="KW-0805">Transcription regulation</keyword>
<protein>
    <recommendedName>
        <fullName evidence="7">WRKY domain-containing protein</fullName>
    </recommendedName>
</protein>